<dbReference type="AlphaFoldDB" id="A0A8H8CW44"/>
<protein>
    <submittedName>
        <fullName evidence="1">Nitrate reductase</fullName>
    </submittedName>
</protein>
<name>A0A8H8CW44_AJECA</name>
<proteinExistence type="predicted"/>
<evidence type="ECO:0000313" key="1">
    <source>
        <dbReference type="EMBL" id="KAG5290943.1"/>
    </source>
</evidence>
<evidence type="ECO:0000313" key="2">
    <source>
        <dbReference type="Proteomes" id="UP000670092"/>
    </source>
</evidence>
<gene>
    <name evidence="1" type="ORF">I7I52_08120</name>
</gene>
<sequence>MVWPGRFARGINDACSWFVRILFRRCAKWRSIIVCWQNPRSERDGTSARLDPPCLPNRIRHERAFYLLCSVYMISGQQSIFLAQQCGPDG</sequence>
<comment type="caution">
    <text evidence="1">The sequence shown here is derived from an EMBL/GenBank/DDBJ whole genome shotgun (WGS) entry which is preliminary data.</text>
</comment>
<dbReference type="VEuPathDB" id="FungiDB:I7I52_08120"/>
<accession>A0A8H8CW44</accession>
<organism evidence="1 2">
    <name type="scientific">Ajellomyces capsulatus</name>
    <name type="common">Darling's disease fungus</name>
    <name type="synonym">Histoplasma capsulatum</name>
    <dbReference type="NCBI Taxonomy" id="5037"/>
    <lineage>
        <taxon>Eukaryota</taxon>
        <taxon>Fungi</taxon>
        <taxon>Dikarya</taxon>
        <taxon>Ascomycota</taxon>
        <taxon>Pezizomycotina</taxon>
        <taxon>Eurotiomycetes</taxon>
        <taxon>Eurotiomycetidae</taxon>
        <taxon>Onygenales</taxon>
        <taxon>Ajellomycetaceae</taxon>
        <taxon>Histoplasma</taxon>
    </lineage>
</organism>
<dbReference type="EMBL" id="JAEVHI010000005">
    <property type="protein sequence ID" value="KAG5290943.1"/>
    <property type="molecule type" value="Genomic_DNA"/>
</dbReference>
<reference evidence="1 2" key="1">
    <citation type="submission" date="2021-01" db="EMBL/GenBank/DDBJ databases">
        <title>Chromosome-level genome assembly of a human fungal pathogen reveals clustering of transcriptionally co-regulated genes.</title>
        <authorList>
            <person name="Voorhies M."/>
            <person name="Cohen S."/>
            <person name="Shea T.P."/>
            <person name="Petrus S."/>
            <person name="Munoz J.F."/>
            <person name="Poplawski S."/>
            <person name="Goldman W.E."/>
            <person name="Michael T."/>
            <person name="Cuomo C.A."/>
            <person name="Sil A."/>
            <person name="Beyhan S."/>
        </authorList>
    </citation>
    <scope>NUCLEOTIDE SEQUENCE [LARGE SCALE GENOMIC DNA]</scope>
    <source>
        <strain evidence="1 2">G184AR</strain>
    </source>
</reference>
<dbReference type="Proteomes" id="UP000670092">
    <property type="component" value="Unassembled WGS sequence"/>
</dbReference>